<proteinExistence type="predicted"/>
<dbReference type="EMBL" id="CP120678">
    <property type="protein sequence ID" value="WIW69867.1"/>
    <property type="molecule type" value="Genomic_DNA"/>
</dbReference>
<dbReference type="KEGG" id="sgbi:P3F81_08035"/>
<dbReference type="AlphaFoldDB" id="A0A9Y2AGU1"/>
<sequence>MCCTINAVMTYSEIKAKLIQNKQSIGIMLNNKSRNTEVLLTLSYAQIKEIADSIYIMLSHTDIEKIDTEYVGSIAMEFSYLEEILLNSSQSYQLPTQERKAG</sequence>
<accession>A0A9Y2AGU1</accession>
<dbReference type="Proteomes" id="UP001243623">
    <property type="component" value="Chromosome"/>
</dbReference>
<protein>
    <submittedName>
        <fullName evidence="1">Uncharacterized protein</fullName>
    </submittedName>
</protein>
<name>A0A9Y2AGU1_9FIRM</name>
<keyword evidence="2" id="KW-1185">Reference proteome</keyword>
<reference evidence="1" key="1">
    <citation type="submission" date="2023-03" db="EMBL/GenBank/DDBJ databases">
        <title>Selenobaculum gbiensis gen. nov. sp. nov., a new bacterium isolated from the gut microbiota of IBD patient.</title>
        <authorList>
            <person name="Yeo S."/>
            <person name="Park H."/>
            <person name="Huh C.S."/>
        </authorList>
    </citation>
    <scope>NUCLEOTIDE SEQUENCE</scope>
    <source>
        <strain evidence="1">ICN-92133</strain>
    </source>
</reference>
<organism evidence="1 2">
    <name type="scientific">Selenobaculum gibii</name>
    <dbReference type="NCBI Taxonomy" id="3054208"/>
    <lineage>
        <taxon>Bacteria</taxon>
        <taxon>Bacillati</taxon>
        <taxon>Bacillota</taxon>
        <taxon>Negativicutes</taxon>
        <taxon>Selenomonadales</taxon>
        <taxon>Selenomonadaceae</taxon>
        <taxon>Selenobaculum</taxon>
    </lineage>
</organism>
<gene>
    <name evidence="1" type="ORF">P3F81_08035</name>
</gene>
<dbReference type="RefSeq" id="WP_147669817.1">
    <property type="nucleotide sequence ID" value="NZ_CP120678.1"/>
</dbReference>
<evidence type="ECO:0000313" key="1">
    <source>
        <dbReference type="EMBL" id="WIW69867.1"/>
    </source>
</evidence>
<evidence type="ECO:0000313" key="2">
    <source>
        <dbReference type="Proteomes" id="UP001243623"/>
    </source>
</evidence>